<reference evidence="3 4" key="1">
    <citation type="journal article" date="2019" name="Nat. Med.">
        <title>A library of human gut bacterial isolates paired with longitudinal multiomics data enables mechanistic microbiome research.</title>
        <authorList>
            <person name="Poyet M."/>
            <person name="Groussin M."/>
            <person name="Gibbons S.M."/>
            <person name="Avila-Pacheco J."/>
            <person name="Jiang X."/>
            <person name="Kearney S.M."/>
            <person name="Perrotta A.R."/>
            <person name="Berdy B."/>
            <person name="Zhao S."/>
            <person name="Lieberman T.D."/>
            <person name="Swanson P.K."/>
            <person name="Smith M."/>
            <person name="Roesemann S."/>
            <person name="Alexander J.E."/>
            <person name="Rich S.A."/>
            <person name="Livny J."/>
            <person name="Vlamakis H."/>
            <person name="Clish C."/>
            <person name="Bullock K."/>
            <person name="Deik A."/>
            <person name="Scott J."/>
            <person name="Pierce K.A."/>
            <person name="Xavier R.J."/>
            <person name="Alm E.J."/>
        </authorList>
    </citation>
    <scope>NUCLEOTIDE SEQUENCE [LARGE SCALE GENOMIC DNA]</scope>
    <source>
        <strain evidence="2 3">BIOML-A1</strain>
        <strain evidence="1 4">BIOML-A2</strain>
    </source>
</reference>
<proteinExistence type="predicted"/>
<accession>A0A5B3GP78</accession>
<organism evidence="2 3">
    <name type="scientific">Alistipes shahii</name>
    <dbReference type="NCBI Taxonomy" id="328814"/>
    <lineage>
        <taxon>Bacteria</taxon>
        <taxon>Pseudomonadati</taxon>
        <taxon>Bacteroidota</taxon>
        <taxon>Bacteroidia</taxon>
        <taxon>Bacteroidales</taxon>
        <taxon>Rikenellaceae</taxon>
        <taxon>Alistipes</taxon>
    </lineage>
</organism>
<dbReference type="Proteomes" id="UP000323567">
    <property type="component" value="Unassembled WGS sequence"/>
</dbReference>
<evidence type="ECO:0000313" key="1">
    <source>
        <dbReference type="EMBL" id="KAA2363822.1"/>
    </source>
</evidence>
<evidence type="ECO:0000313" key="3">
    <source>
        <dbReference type="Proteomes" id="UP000322658"/>
    </source>
</evidence>
<comment type="caution">
    <text evidence="2">The sequence shown here is derived from an EMBL/GenBank/DDBJ whole genome shotgun (WGS) entry which is preliminary data.</text>
</comment>
<name>A0A5B3GP78_9BACT</name>
<dbReference type="AlphaFoldDB" id="A0A5B3GP78"/>
<dbReference type="EMBL" id="VVXK01000051">
    <property type="protein sequence ID" value="KAA2363822.1"/>
    <property type="molecule type" value="Genomic_DNA"/>
</dbReference>
<dbReference type="RefSeq" id="WP_015546300.1">
    <property type="nucleotide sequence ID" value="NZ_CATXTW010000009.1"/>
</dbReference>
<protein>
    <submittedName>
        <fullName evidence="2">Uncharacterized protein</fullName>
    </submittedName>
</protein>
<dbReference type="Proteomes" id="UP000322658">
    <property type="component" value="Unassembled WGS sequence"/>
</dbReference>
<gene>
    <name evidence="2" type="ORF">F2Y07_09230</name>
    <name evidence="1" type="ORF">F2Y13_15840</name>
</gene>
<evidence type="ECO:0000313" key="4">
    <source>
        <dbReference type="Proteomes" id="UP000323567"/>
    </source>
</evidence>
<dbReference type="GeneID" id="92755939"/>
<sequence>MDKVPISLPLYWSKEYSAISVSKILCKLDRMALPPFALADSSAALFNLVVRVFEDTLHIKFGNPTDVKCRVLECKKDRTKFTEALLYSLNKDDE</sequence>
<dbReference type="EMBL" id="VVXJ01000018">
    <property type="protein sequence ID" value="KAA2375250.1"/>
    <property type="molecule type" value="Genomic_DNA"/>
</dbReference>
<evidence type="ECO:0000313" key="2">
    <source>
        <dbReference type="EMBL" id="KAA2375250.1"/>
    </source>
</evidence>